<name>A0A4S8M4R2_DENBC</name>
<sequence length="73" mass="8125">MECGNSSKFLKLPSLMLQGFINTRFFPPIRLANLPPSLSVRLPATNLCLLLLLLQPSQQLTPDRKSVHRTGHG</sequence>
<evidence type="ECO:0000313" key="2">
    <source>
        <dbReference type="Proteomes" id="UP000297245"/>
    </source>
</evidence>
<reference evidence="1 2" key="1">
    <citation type="journal article" date="2019" name="Nat. Ecol. Evol.">
        <title>Megaphylogeny resolves global patterns of mushroom evolution.</title>
        <authorList>
            <person name="Varga T."/>
            <person name="Krizsan K."/>
            <person name="Foldi C."/>
            <person name="Dima B."/>
            <person name="Sanchez-Garcia M."/>
            <person name="Sanchez-Ramirez S."/>
            <person name="Szollosi G.J."/>
            <person name="Szarkandi J.G."/>
            <person name="Papp V."/>
            <person name="Albert L."/>
            <person name="Andreopoulos W."/>
            <person name="Angelini C."/>
            <person name="Antonin V."/>
            <person name="Barry K.W."/>
            <person name="Bougher N.L."/>
            <person name="Buchanan P."/>
            <person name="Buyck B."/>
            <person name="Bense V."/>
            <person name="Catcheside P."/>
            <person name="Chovatia M."/>
            <person name="Cooper J."/>
            <person name="Damon W."/>
            <person name="Desjardin D."/>
            <person name="Finy P."/>
            <person name="Geml J."/>
            <person name="Haridas S."/>
            <person name="Hughes K."/>
            <person name="Justo A."/>
            <person name="Karasinski D."/>
            <person name="Kautmanova I."/>
            <person name="Kiss B."/>
            <person name="Kocsube S."/>
            <person name="Kotiranta H."/>
            <person name="LaButti K.M."/>
            <person name="Lechner B.E."/>
            <person name="Liimatainen K."/>
            <person name="Lipzen A."/>
            <person name="Lukacs Z."/>
            <person name="Mihaltcheva S."/>
            <person name="Morgado L.N."/>
            <person name="Niskanen T."/>
            <person name="Noordeloos M.E."/>
            <person name="Ohm R.A."/>
            <person name="Ortiz-Santana B."/>
            <person name="Ovrebo C."/>
            <person name="Racz N."/>
            <person name="Riley R."/>
            <person name="Savchenko A."/>
            <person name="Shiryaev A."/>
            <person name="Soop K."/>
            <person name="Spirin V."/>
            <person name="Szebenyi C."/>
            <person name="Tomsovsky M."/>
            <person name="Tulloss R.E."/>
            <person name="Uehling J."/>
            <person name="Grigoriev I.V."/>
            <person name="Vagvolgyi C."/>
            <person name="Papp T."/>
            <person name="Martin F.M."/>
            <person name="Miettinen O."/>
            <person name="Hibbett D.S."/>
            <person name="Nagy L.G."/>
        </authorList>
    </citation>
    <scope>NUCLEOTIDE SEQUENCE [LARGE SCALE GENOMIC DNA]</scope>
    <source>
        <strain evidence="1 2">CBS 962.96</strain>
    </source>
</reference>
<organism evidence="1 2">
    <name type="scientific">Dendrothele bispora (strain CBS 962.96)</name>
    <dbReference type="NCBI Taxonomy" id="1314807"/>
    <lineage>
        <taxon>Eukaryota</taxon>
        <taxon>Fungi</taxon>
        <taxon>Dikarya</taxon>
        <taxon>Basidiomycota</taxon>
        <taxon>Agaricomycotina</taxon>
        <taxon>Agaricomycetes</taxon>
        <taxon>Agaricomycetidae</taxon>
        <taxon>Agaricales</taxon>
        <taxon>Agaricales incertae sedis</taxon>
        <taxon>Dendrothele</taxon>
    </lineage>
</organism>
<dbReference type="Proteomes" id="UP000297245">
    <property type="component" value="Unassembled WGS sequence"/>
</dbReference>
<evidence type="ECO:0000313" key="1">
    <source>
        <dbReference type="EMBL" id="THU97192.1"/>
    </source>
</evidence>
<protein>
    <submittedName>
        <fullName evidence="1">Uncharacterized protein</fullName>
    </submittedName>
</protein>
<dbReference type="EMBL" id="ML179160">
    <property type="protein sequence ID" value="THU97192.1"/>
    <property type="molecule type" value="Genomic_DNA"/>
</dbReference>
<dbReference type="AlphaFoldDB" id="A0A4S8M4R2"/>
<keyword evidence="2" id="KW-1185">Reference proteome</keyword>
<accession>A0A4S8M4R2</accession>
<gene>
    <name evidence="1" type="ORF">K435DRAFT_70268</name>
</gene>
<proteinExistence type="predicted"/>